<name>A0A836F0L6_9HYME</name>
<feature type="domain" description="BTB" evidence="1">
    <location>
        <begin position="323"/>
        <end position="390"/>
    </location>
</feature>
<dbReference type="SUPFAM" id="SSF54695">
    <property type="entry name" value="POZ domain"/>
    <property type="match status" value="1"/>
</dbReference>
<evidence type="ECO:0000313" key="2">
    <source>
        <dbReference type="EMBL" id="KAG5325322.1"/>
    </source>
</evidence>
<protein>
    <submittedName>
        <fullName evidence="2">RCBT1 protein</fullName>
    </submittedName>
</protein>
<evidence type="ECO:0000259" key="1">
    <source>
        <dbReference type="PROSITE" id="PS50097"/>
    </source>
</evidence>
<dbReference type="EMBL" id="JAANIA010000276">
    <property type="protein sequence ID" value="KAG5325322.1"/>
    <property type="molecule type" value="Genomic_DNA"/>
</dbReference>
<feature type="non-terminal residue" evidence="2">
    <location>
        <position position="1"/>
    </location>
</feature>
<organism evidence="2 3">
    <name type="scientific">Pseudoatta argentina</name>
    <dbReference type="NCBI Taxonomy" id="621737"/>
    <lineage>
        <taxon>Eukaryota</taxon>
        <taxon>Metazoa</taxon>
        <taxon>Ecdysozoa</taxon>
        <taxon>Arthropoda</taxon>
        <taxon>Hexapoda</taxon>
        <taxon>Insecta</taxon>
        <taxon>Pterygota</taxon>
        <taxon>Neoptera</taxon>
        <taxon>Endopterygota</taxon>
        <taxon>Hymenoptera</taxon>
        <taxon>Apocrita</taxon>
        <taxon>Aculeata</taxon>
        <taxon>Formicoidea</taxon>
        <taxon>Formicidae</taxon>
        <taxon>Myrmicinae</taxon>
        <taxon>Pseudoatta</taxon>
    </lineage>
</organism>
<reference evidence="2" key="1">
    <citation type="submission" date="2020-02" db="EMBL/GenBank/DDBJ databases">
        <title>Relaxed selection underlies rapid genomic changes in the transitions from sociality to social parasitism in ants.</title>
        <authorList>
            <person name="Bi X."/>
        </authorList>
    </citation>
    <scope>NUCLEOTIDE SEQUENCE</scope>
    <source>
        <strain evidence="2">BGI-DK2014c</strain>
        <tissue evidence="2">Whole body</tissue>
    </source>
</reference>
<dbReference type="Proteomes" id="UP000668214">
    <property type="component" value="Unassembled WGS sequence"/>
</dbReference>
<feature type="non-terminal residue" evidence="2">
    <location>
        <position position="546"/>
    </location>
</feature>
<sequence>MFKKKIKMLIVNIYHSDVFLVTQDVEKYVWEDIRPKITLNFEVQSTDNEIENEIVVNRENHSHYICYTSHKIDWSNTRIVKAATNRINFLALTDDGKIYYTNNSIEHENKKCSIYQMNIHEMNNKEEITCMSCGSNFYVVATNRHTFFWGFIYEEAEDSFDSSDWMNRSPWFTFKPHKISRFTFKTIVKIACGIDYTLALTDKGKLYGWGGYFFKTCSDYDSTYHDVLSPIRMNIINVKNLSDIAVIDYTNFVKSSKDGLVYAWGFIFRRNCKKPAVCEYTNGFDISNSMTAHSPISVAGEFIKEEFHILNDLETAFNDQSTSDLTIRVEQQSIYVHKVILKIRSTYFRSMFQPNYVENRQSVIVNNYYRYVVYKKFLEYLYTGRINLSSFKNLLDLLQLADALCEKNLQMDCIQKIKKTINVSNVMYLFNLINDMNEGHHKEKKRKLDQVPFASLDALDEESDSEDDTAALLAELQRIKKAGVAEQAKKKKRKLDQVPFASLDALDEESDSEDDTAALLAELQRIKKAGVAEQAKKVCNIIMITQ</sequence>
<comment type="caution">
    <text evidence="2">The sequence shown here is derived from an EMBL/GenBank/DDBJ whole genome shotgun (WGS) entry which is preliminary data.</text>
</comment>
<keyword evidence="3" id="KW-1185">Reference proteome</keyword>
<dbReference type="AlphaFoldDB" id="A0A836F0L6"/>
<dbReference type="PANTHER" id="PTHR24413">
    <property type="entry name" value="SPECKLE-TYPE POZ PROTEIN"/>
    <property type="match status" value="1"/>
</dbReference>
<dbReference type="InterPro" id="IPR011333">
    <property type="entry name" value="SKP1/BTB/POZ_sf"/>
</dbReference>
<proteinExistence type="predicted"/>
<dbReference type="SMART" id="SM00225">
    <property type="entry name" value="BTB"/>
    <property type="match status" value="1"/>
</dbReference>
<dbReference type="Pfam" id="PF13540">
    <property type="entry name" value="RCC1_2"/>
    <property type="match status" value="1"/>
</dbReference>
<dbReference type="Gene3D" id="3.30.710.10">
    <property type="entry name" value="Potassium Channel Kv1.1, Chain A"/>
    <property type="match status" value="1"/>
</dbReference>
<dbReference type="Gene3D" id="2.130.10.30">
    <property type="entry name" value="Regulator of chromosome condensation 1/beta-lactamase-inhibitor protein II"/>
    <property type="match status" value="1"/>
</dbReference>
<evidence type="ECO:0000313" key="3">
    <source>
        <dbReference type="Proteomes" id="UP000668214"/>
    </source>
</evidence>
<gene>
    <name evidence="2" type="primary">Rcbtb1_6</name>
    <name evidence="2" type="ORF">G6Z78_0002597</name>
</gene>
<dbReference type="InterPro" id="IPR000210">
    <property type="entry name" value="BTB/POZ_dom"/>
</dbReference>
<dbReference type="InterPro" id="IPR009091">
    <property type="entry name" value="RCC1/BLIP-II"/>
</dbReference>
<dbReference type="PROSITE" id="PS50097">
    <property type="entry name" value="BTB"/>
    <property type="match status" value="1"/>
</dbReference>
<dbReference type="Pfam" id="PF00651">
    <property type="entry name" value="BTB"/>
    <property type="match status" value="1"/>
</dbReference>
<dbReference type="SUPFAM" id="SSF50985">
    <property type="entry name" value="RCC1/BLIP-II"/>
    <property type="match status" value="1"/>
</dbReference>
<accession>A0A836F0L6</accession>